<dbReference type="InterPro" id="IPR050302">
    <property type="entry name" value="Rab_GAP_TBC_domain"/>
</dbReference>
<sequence length="493" mass="55694">MAEEEEDLPVEREEIEQIEPPSQQEDGEKEEPRPTTSPLPETGSSDQTNSPTNDSLTLHSELESVELSTTISPSTPLPLGATNGSAEKKRQNLLLNNNKSPAKTKFSFFKRKSSGAASSGALPPTSTTGLILEGRPKGLPAKTPAEEKKHQKLYQEMIQATKKKELQHASDTHKMEQKRHTKEDQIAVAQKKWAEILPKFDSLRNRKEVKELWWAGLPPGVRGLVWKKAIGNDLNISPDLYMIFWKRFQERLDLAQQRGRSDSVASVTSISRESSVDVIHLDLQRTFPTLGFFQEGSPLCQVLHNVLGAYACYRPDVGYVQGMSFLAAVIILNMENEADAFIALANLLNRASYLAFFKVDQDQMKPYFTVFSLLLAESLPKVSAHFNQLGFHPQFYLIEWIFTIYTRNLPLDVACRVWDLFCRDGDFFLYRTALGILNMYQHQLLQFTSIEDVGHFLGHLPSTLDSDQLFSSISSIPLTEKKFSQLLTQNKTK</sequence>
<dbReference type="PANTHER" id="PTHR47219">
    <property type="entry name" value="RAB GTPASE-ACTIVATING PROTEIN 1-LIKE"/>
    <property type="match status" value="1"/>
</dbReference>
<dbReference type="InterPro" id="IPR035969">
    <property type="entry name" value="Rab-GAP_TBC_sf"/>
</dbReference>
<dbReference type="OMA" id="FQEAGPY"/>
<gene>
    <name evidence="3" type="primary">100639560</name>
</gene>
<keyword evidence="4" id="KW-1185">Reference proteome</keyword>
<dbReference type="GO" id="GO:0031410">
    <property type="term" value="C:cytoplasmic vesicle"/>
    <property type="evidence" value="ECO:0007669"/>
    <property type="project" value="UniProtKB-ARBA"/>
</dbReference>
<proteinExistence type="predicted"/>
<dbReference type="InParanoid" id="A0A1X7VLJ8"/>
<dbReference type="FunFam" id="1.10.472.80:FF:000006">
    <property type="entry name" value="TBC1 domain family member 14"/>
    <property type="match status" value="1"/>
</dbReference>
<dbReference type="OrthoDB" id="294251at2759"/>
<dbReference type="SUPFAM" id="SSF47923">
    <property type="entry name" value="Ypt/Rab-GAP domain of gyp1p"/>
    <property type="match status" value="2"/>
</dbReference>
<evidence type="ECO:0000259" key="2">
    <source>
        <dbReference type="PROSITE" id="PS50086"/>
    </source>
</evidence>
<dbReference type="GO" id="GO:0005773">
    <property type="term" value="C:vacuole"/>
    <property type="evidence" value="ECO:0007669"/>
    <property type="project" value="UniProtKB-ARBA"/>
</dbReference>
<dbReference type="EnsemblMetazoa" id="Aqu2.1.40695_001">
    <property type="protein sequence ID" value="Aqu2.1.40695_001"/>
    <property type="gene ID" value="Aqu2.1.40695"/>
</dbReference>
<accession>A0A1X7VLJ8</accession>
<dbReference type="Gene3D" id="1.10.472.80">
    <property type="entry name" value="Ypt/Rab-GAP domain of gyp1p, domain 3"/>
    <property type="match status" value="1"/>
</dbReference>
<feature type="region of interest" description="Disordered" evidence="1">
    <location>
        <begin position="113"/>
        <end position="147"/>
    </location>
</feature>
<dbReference type="eggNOG" id="KOG2223">
    <property type="taxonomic scope" value="Eukaryota"/>
</dbReference>
<dbReference type="FunFam" id="1.10.8.270:FF:000008">
    <property type="entry name" value="Putative TBC1 domain family member 14"/>
    <property type="match status" value="1"/>
</dbReference>
<feature type="region of interest" description="Disordered" evidence="1">
    <location>
        <begin position="1"/>
        <end position="84"/>
    </location>
</feature>
<dbReference type="InterPro" id="IPR000195">
    <property type="entry name" value="Rab-GAP-TBC_dom"/>
</dbReference>
<feature type="compositionally biased region" description="Polar residues" evidence="1">
    <location>
        <begin position="34"/>
        <end position="58"/>
    </location>
</feature>
<dbReference type="PROSITE" id="PS50086">
    <property type="entry name" value="TBC_RABGAP"/>
    <property type="match status" value="1"/>
</dbReference>
<reference evidence="3" key="2">
    <citation type="submission" date="2017-05" db="UniProtKB">
        <authorList>
            <consortium name="EnsemblMetazoa"/>
        </authorList>
    </citation>
    <scope>IDENTIFICATION</scope>
</reference>
<dbReference type="Gene3D" id="1.10.8.270">
    <property type="entry name" value="putative rabgap domain of human tbc1 domain family member 14 like domains"/>
    <property type="match status" value="1"/>
</dbReference>
<dbReference type="KEGG" id="aqu:100639560"/>
<protein>
    <recommendedName>
        <fullName evidence="2">Rab-GAP TBC domain-containing protein</fullName>
    </recommendedName>
</protein>
<evidence type="ECO:0000313" key="4">
    <source>
        <dbReference type="Proteomes" id="UP000007879"/>
    </source>
</evidence>
<dbReference type="Gene3D" id="1.10.10.750">
    <property type="entry name" value="Ypt/Rab-GAP domain of gyp1p, domain 1"/>
    <property type="match status" value="1"/>
</dbReference>
<dbReference type="AlphaFoldDB" id="A0A1X7VLJ8"/>
<dbReference type="PANTHER" id="PTHR47219:SF15">
    <property type="entry name" value="TBC1 DOMAIN FAMILY MEMBER 12 ISOFORM X1"/>
    <property type="match status" value="1"/>
</dbReference>
<name>A0A1X7VLJ8_AMPQE</name>
<feature type="domain" description="Rab-GAP TBC" evidence="2">
    <location>
        <begin position="216"/>
        <end position="425"/>
    </location>
</feature>
<feature type="compositionally biased region" description="Acidic residues" evidence="1">
    <location>
        <begin position="1"/>
        <end position="17"/>
    </location>
</feature>
<reference evidence="4" key="1">
    <citation type="journal article" date="2010" name="Nature">
        <title>The Amphimedon queenslandica genome and the evolution of animal complexity.</title>
        <authorList>
            <person name="Srivastava M."/>
            <person name="Simakov O."/>
            <person name="Chapman J."/>
            <person name="Fahey B."/>
            <person name="Gauthier M.E."/>
            <person name="Mitros T."/>
            <person name="Richards G.S."/>
            <person name="Conaco C."/>
            <person name="Dacre M."/>
            <person name="Hellsten U."/>
            <person name="Larroux C."/>
            <person name="Putnam N.H."/>
            <person name="Stanke M."/>
            <person name="Adamska M."/>
            <person name="Darling A."/>
            <person name="Degnan S.M."/>
            <person name="Oakley T.H."/>
            <person name="Plachetzki D.C."/>
            <person name="Zhai Y."/>
            <person name="Adamski M."/>
            <person name="Calcino A."/>
            <person name="Cummins S.F."/>
            <person name="Goodstein D.M."/>
            <person name="Harris C."/>
            <person name="Jackson D.J."/>
            <person name="Leys S.P."/>
            <person name="Shu S."/>
            <person name="Woodcroft B.J."/>
            <person name="Vervoort M."/>
            <person name="Kosik K.S."/>
            <person name="Manning G."/>
            <person name="Degnan B.M."/>
            <person name="Rokhsar D.S."/>
        </authorList>
    </citation>
    <scope>NUCLEOTIDE SEQUENCE [LARGE SCALE GENOMIC DNA]</scope>
</reference>
<dbReference type="GO" id="GO:0031267">
    <property type="term" value="F:small GTPase binding"/>
    <property type="evidence" value="ECO:0007669"/>
    <property type="project" value="TreeGrafter"/>
</dbReference>
<organism evidence="3">
    <name type="scientific">Amphimedon queenslandica</name>
    <name type="common">Sponge</name>
    <dbReference type="NCBI Taxonomy" id="400682"/>
    <lineage>
        <taxon>Eukaryota</taxon>
        <taxon>Metazoa</taxon>
        <taxon>Porifera</taxon>
        <taxon>Demospongiae</taxon>
        <taxon>Heteroscleromorpha</taxon>
        <taxon>Haplosclerida</taxon>
        <taxon>Niphatidae</taxon>
        <taxon>Amphimedon</taxon>
    </lineage>
</organism>
<dbReference type="Proteomes" id="UP000007879">
    <property type="component" value="Unassembled WGS sequence"/>
</dbReference>
<evidence type="ECO:0000313" key="3">
    <source>
        <dbReference type="EnsemblMetazoa" id="Aqu2.1.40695_001"/>
    </source>
</evidence>
<dbReference type="GO" id="GO:0016192">
    <property type="term" value="P:vesicle-mediated transport"/>
    <property type="evidence" value="ECO:0007669"/>
    <property type="project" value="UniProtKB-ARBA"/>
</dbReference>
<dbReference type="STRING" id="400682.A0A1X7VLJ8"/>
<dbReference type="EnsemblMetazoa" id="XM_003383898.3">
    <property type="protein sequence ID" value="XP_003383946.3"/>
    <property type="gene ID" value="LOC100639560"/>
</dbReference>
<dbReference type="GO" id="GO:0005096">
    <property type="term" value="F:GTPase activator activity"/>
    <property type="evidence" value="ECO:0007669"/>
    <property type="project" value="TreeGrafter"/>
</dbReference>
<evidence type="ECO:0000256" key="1">
    <source>
        <dbReference type="SAM" id="MobiDB-lite"/>
    </source>
</evidence>
<feature type="compositionally biased region" description="Low complexity" evidence="1">
    <location>
        <begin position="114"/>
        <end position="129"/>
    </location>
</feature>
<dbReference type="SMART" id="SM00164">
    <property type="entry name" value="TBC"/>
    <property type="match status" value="1"/>
</dbReference>
<dbReference type="Pfam" id="PF00566">
    <property type="entry name" value="RabGAP-TBC"/>
    <property type="match status" value="1"/>
</dbReference>